<reference evidence="1" key="1">
    <citation type="submission" date="2022-08" db="EMBL/GenBank/DDBJ databases">
        <title>Genome Sequence of Fusarium decemcellulare.</title>
        <authorList>
            <person name="Buettner E."/>
        </authorList>
    </citation>
    <scope>NUCLEOTIDE SEQUENCE</scope>
    <source>
        <strain evidence="1">Babe19</strain>
    </source>
</reference>
<comment type="caution">
    <text evidence="1">The sequence shown here is derived from an EMBL/GenBank/DDBJ whole genome shotgun (WGS) entry which is preliminary data.</text>
</comment>
<evidence type="ECO:0000313" key="2">
    <source>
        <dbReference type="Proteomes" id="UP001148629"/>
    </source>
</evidence>
<gene>
    <name evidence="1" type="ORF">NM208_g8358</name>
</gene>
<protein>
    <submittedName>
        <fullName evidence="1">Uncharacterized protein</fullName>
    </submittedName>
</protein>
<proteinExistence type="predicted"/>
<dbReference type="EMBL" id="JANRMS010000943">
    <property type="protein sequence ID" value="KAJ3532624.1"/>
    <property type="molecule type" value="Genomic_DNA"/>
</dbReference>
<evidence type="ECO:0000313" key="1">
    <source>
        <dbReference type="EMBL" id="KAJ3532624.1"/>
    </source>
</evidence>
<dbReference type="Proteomes" id="UP001148629">
    <property type="component" value="Unassembled WGS sequence"/>
</dbReference>
<keyword evidence="2" id="KW-1185">Reference proteome</keyword>
<name>A0ACC1S5M5_9HYPO</name>
<organism evidence="1 2">
    <name type="scientific">Fusarium decemcellulare</name>
    <dbReference type="NCBI Taxonomy" id="57161"/>
    <lineage>
        <taxon>Eukaryota</taxon>
        <taxon>Fungi</taxon>
        <taxon>Dikarya</taxon>
        <taxon>Ascomycota</taxon>
        <taxon>Pezizomycotina</taxon>
        <taxon>Sordariomycetes</taxon>
        <taxon>Hypocreomycetidae</taxon>
        <taxon>Hypocreales</taxon>
        <taxon>Nectriaceae</taxon>
        <taxon>Fusarium</taxon>
        <taxon>Fusarium decemcellulare species complex</taxon>
    </lineage>
</organism>
<accession>A0ACC1S5M5</accession>
<sequence>MPVAQGQGCLACSRIGVVCSGYGAKFIWVGHDASQPCRSDSRRMLPSKSTWANFDILPSDVVDSLLSQCDDDQIPSHSLASQVHSSWTPNFHNPFSVFSLETIDPAPESEDFTAPKLLCQLPQSVDPLVSISQEERFLFHHYADHVAGMMLPYEHPRNPWKSHYPAAALQLASSGQKALFRAMLAHSAFNITHLRGNDASMAEIGVRYYTAAIVDLASGLQNKDADFPAILASIMSLLMAEAYRGQGPDWKHHLRGAQSLLPMLHQTEAGTFSELGCLSLQSFSIIEVVAETSTWNGQFDVAEGRPFNLARTTPEFCFTIGAPRSILECMAKITQFSCQADEGNPSTAKDELILEVLSCLNTAKNNIFITEDDPPEARHQTRAFISATYIYCYRTLLDAPPRAVQHHVHDTLAHVSAFLASSTGNFSLWPAFIAAAEAYTEEDLDSAKEWLSWATSVGIGSRASLQHVLQEVWHRREIMSEKYGLDAGKVVVDWRQVMDELGCDILLI</sequence>